<keyword evidence="4" id="KW-1185">Reference proteome</keyword>
<dbReference type="KEGG" id="pbs:Plabr_0650"/>
<dbReference type="HOGENOM" id="CLU_1516819_0_0_0"/>
<dbReference type="STRING" id="756272.Plabr_0650"/>
<dbReference type="PANTHER" id="PTHR31088:SF6">
    <property type="entry name" value="PHAGE SHOCK PROTEIN A"/>
    <property type="match status" value="1"/>
</dbReference>
<feature type="compositionally biased region" description="Basic and acidic residues" evidence="2">
    <location>
        <begin position="51"/>
        <end position="69"/>
    </location>
</feature>
<dbReference type="OrthoDB" id="9779630at2"/>
<sequence length="177" mass="20081">MPHFSRLTDIVTCNLTELLKQADDPRSTLDEVIREMEEGLAGAQRSVQTARRNEERLQNEYSEAQRESERWQAEAMTALKSGDENAARMALYRKKEAHDLSAGLEQQVRVAHSTWEDLMTTYRALEARLAEAQRKSTELGGSEQKSTSDSLAATARELRGQEVEDELAELKRQLDQS</sequence>
<feature type="region of interest" description="Disordered" evidence="2">
    <location>
        <begin position="40"/>
        <end position="69"/>
    </location>
</feature>
<feature type="region of interest" description="Disordered" evidence="2">
    <location>
        <begin position="132"/>
        <end position="164"/>
    </location>
</feature>
<evidence type="ECO:0000313" key="3">
    <source>
        <dbReference type="EMBL" id="ADY58277.1"/>
    </source>
</evidence>
<dbReference type="Proteomes" id="UP000006860">
    <property type="component" value="Chromosome"/>
</dbReference>
<dbReference type="PANTHER" id="PTHR31088">
    <property type="entry name" value="MEMBRANE-ASSOCIATED PROTEIN VIPP1, CHLOROPLASTIC"/>
    <property type="match status" value="1"/>
</dbReference>
<name>F0SFY8_RUBBR</name>
<dbReference type="eggNOG" id="COG1842">
    <property type="taxonomic scope" value="Bacteria"/>
</dbReference>
<dbReference type="AlphaFoldDB" id="F0SFY8"/>
<protein>
    <submittedName>
        <fullName evidence="3">PspA/IM30 family protein</fullName>
    </submittedName>
</protein>
<accession>F0SFY8</accession>
<proteinExistence type="inferred from homology"/>
<evidence type="ECO:0000313" key="4">
    <source>
        <dbReference type="Proteomes" id="UP000006860"/>
    </source>
</evidence>
<organism evidence="3 4">
    <name type="scientific">Rubinisphaera brasiliensis (strain ATCC 49424 / DSM 5305 / JCM 21570 / IAM 15109 / NBRC 103401 / IFAM 1448)</name>
    <name type="common">Planctomyces brasiliensis</name>
    <dbReference type="NCBI Taxonomy" id="756272"/>
    <lineage>
        <taxon>Bacteria</taxon>
        <taxon>Pseudomonadati</taxon>
        <taxon>Planctomycetota</taxon>
        <taxon>Planctomycetia</taxon>
        <taxon>Planctomycetales</taxon>
        <taxon>Planctomycetaceae</taxon>
        <taxon>Rubinisphaera</taxon>
    </lineage>
</organism>
<comment type="similarity">
    <text evidence="1">Belongs to the PspA/Vipp/IM30 family.</text>
</comment>
<gene>
    <name evidence="3" type="ordered locus">Plabr_0650</name>
</gene>
<evidence type="ECO:0000256" key="2">
    <source>
        <dbReference type="SAM" id="MobiDB-lite"/>
    </source>
</evidence>
<evidence type="ECO:0000256" key="1">
    <source>
        <dbReference type="ARBA" id="ARBA00043985"/>
    </source>
</evidence>
<dbReference type="Pfam" id="PF04012">
    <property type="entry name" value="PspA_IM30"/>
    <property type="match status" value="1"/>
</dbReference>
<dbReference type="InterPro" id="IPR007157">
    <property type="entry name" value="PspA_VIPP1"/>
</dbReference>
<dbReference type="RefSeq" id="WP_013627020.1">
    <property type="nucleotide sequence ID" value="NC_015174.1"/>
</dbReference>
<reference evidence="4" key="1">
    <citation type="submission" date="2011-02" db="EMBL/GenBank/DDBJ databases">
        <title>The complete genome of Planctomyces brasiliensis DSM 5305.</title>
        <authorList>
            <person name="Lucas S."/>
            <person name="Copeland A."/>
            <person name="Lapidus A."/>
            <person name="Bruce D."/>
            <person name="Goodwin L."/>
            <person name="Pitluck S."/>
            <person name="Kyrpides N."/>
            <person name="Mavromatis K."/>
            <person name="Pagani I."/>
            <person name="Ivanova N."/>
            <person name="Ovchinnikova G."/>
            <person name="Lu M."/>
            <person name="Detter J.C."/>
            <person name="Han C."/>
            <person name="Land M."/>
            <person name="Hauser L."/>
            <person name="Markowitz V."/>
            <person name="Cheng J.-F."/>
            <person name="Hugenholtz P."/>
            <person name="Woyke T."/>
            <person name="Wu D."/>
            <person name="Tindall B."/>
            <person name="Pomrenke H.G."/>
            <person name="Brambilla E."/>
            <person name="Klenk H.-P."/>
            <person name="Eisen J.A."/>
        </authorList>
    </citation>
    <scope>NUCLEOTIDE SEQUENCE [LARGE SCALE GENOMIC DNA]</scope>
    <source>
        <strain evidence="4">ATCC 49424 / DSM 5305 / JCM 21570 / IAM 15109 / NBRC 103401 / IFAM 1448</strain>
    </source>
</reference>
<dbReference type="EMBL" id="CP002546">
    <property type="protein sequence ID" value="ADY58277.1"/>
    <property type="molecule type" value="Genomic_DNA"/>
</dbReference>